<dbReference type="AlphaFoldDB" id="A0A3M9YBS3"/>
<organism evidence="1 2">
    <name type="scientific">Verticillium nonalfalfae</name>
    <dbReference type="NCBI Taxonomy" id="1051616"/>
    <lineage>
        <taxon>Eukaryota</taxon>
        <taxon>Fungi</taxon>
        <taxon>Dikarya</taxon>
        <taxon>Ascomycota</taxon>
        <taxon>Pezizomycotina</taxon>
        <taxon>Sordariomycetes</taxon>
        <taxon>Hypocreomycetidae</taxon>
        <taxon>Glomerellales</taxon>
        <taxon>Plectosphaerellaceae</taxon>
        <taxon>Verticillium</taxon>
    </lineage>
</organism>
<sequence>MMFFGLQWDFERNRWEDDVEGVNKQILETIKGRVTQFLTGGGLREPQNTAEKPRLFCSGAPFEKQESGRAARDINGKDIVTARDDNTGLPTEYLTIDRAFSTQQRGGNNVFWVPAFNGYDFSRRDSICSSPLPDGKVLLGRVARPTSSGLFDYFNGEKMVKYNMGKTNRHMILCPAAFASRGGGHSVVSLSETVGSLYPSNFGSADTSKALDRMMTRGSTFYHELFHLTDNDDTLRGEGQENYNLADIAKAVKEDINRRIKLAHNPESYVLLAQALHMYRSPPEGKRRVLYGVSFPMNPESFGHNEDRWRAIAGLP</sequence>
<comment type="caution">
    <text evidence="1">The sequence shown here is derived from an EMBL/GenBank/DDBJ whole genome shotgun (WGS) entry which is preliminary data.</text>
</comment>
<keyword evidence="2" id="KW-1185">Reference proteome</keyword>
<name>A0A3M9YBS3_9PEZI</name>
<evidence type="ECO:0000313" key="1">
    <source>
        <dbReference type="EMBL" id="RNJ57977.1"/>
    </source>
</evidence>
<gene>
    <name evidence="1" type="ORF">D7B24_005292</name>
</gene>
<dbReference type="Proteomes" id="UP000267145">
    <property type="component" value="Unassembled WGS sequence"/>
</dbReference>
<reference evidence="1 2" key="1">
    <citation type="submission" date="2018-10" db="EMBL/GenBank/DDBJ databases">
        <title>Genome sequence of Verticillium nonalfalfae VnAa140.</title>
        <authorList>
            <person name="Stajich J.E."/>
            <person name="Kasson M.T."/>
        </authorList>
    </citation>
    <scope>NUCLEOTIDE SEQUENCE [LARGE SCALE GENOMIC DNA]</scope>
    <source>
        <strain evidence="1 2">VnAa140</strain>
    </source>
</reference>
<proteinExistence type="predicted"/>
<accession>A0A3M9YBS3</accession>
<dbReference type="RefSeq" id="XP_028496135.1">
    <property type="nucleotide sequence ID" value="XM_028639451.1"/>
</dbReference>
<protein>
    <submittedName>
        <fullName evidence="1">Uncharacterized protein</fullName>
    </submittedName>
</protein>
<evidence type="ECO:0000313" key="2">
    <source>
        <dbReference type="Proteomes" id="UP000267145"/>
    </source>
</evidence>
<dbReference type="GeneID" id="39608981"/>
<dbReference type="EMBL" id="RBVV01000032">
    <property type="protein sequence ID" value="RNJ57977.1"/>
    <property type="molecule type" value="Genomic_DNA"/>
</dbReference>